<reference evidence="1 2" key="1">
    <citation type="journal article" date="2018" name="Nat. Ecol. Evol.">
        <title>Pezizomycetes genomes reveal the molecular basis of ectomycorrhizal truffle lifestyle.</title>
        <authorList>
            <person name="Murat C."/>
            <person name="Payen T."/>
            <person name="Noel B."/>
            <person name="Kuo A."/>
            <person name="Morin E."/>
            <person name="Chen J."/>
            <person name="Kohler A."/>
            <person name="Krizsan K."/>
            <person name="Balestrini R."/>
            <person name="Da Silva C."/>
            <person name="Montanini B."/>
            <person name="Hainaut M."/>
            <person name="Levati E."/>
            <person name="Barry K.W."/>
            <person name="Belfiori B."/>
            <person name="Cichocki N."/>
            <person name="Clum A."/>
            <person name="Dockter R.B."/>
            <person name="Fauchery L."/>
            <person name="Guy J."/>
            <person name="Iotti M."/>
            <person name="Le Tacon F."/>
            <person name="Lindquist E.A."/>
            <person name="Lipzen A."/>
            <person name="Malagnac F."/>
            <person name="Mello A."/>
            <person name="Molinier V."/>
            <person name="Miyauchi S."/>
            <person name="Poulain J."/>
            <person name="Riccioni C."/>
            <person name="Rubini A."/>
            <person name="Sitrit Y."/>
            <person name="Splivallo R."/>
            <person name="Traeger S."/>
            <person name="Wang M."/>
            <person name="Zifcakova L."/>
            <person name="Wipf D."/>
            <person name="Zambonelli A."/>
            <person name="Paolocci F."/>
            <person name="Nowrousian M."/>
            <person name="Ottonello S."/>
            <person name="Baldrian P."/>
            <person name="Spatafora J.W."/>
            <person name="Henrissat B."/>
            <person name="Nagy L.G."/>
            <person name="Aury J.M."/>
            <person name="Wincker P."/>
            <person name="Grigoriev I.V."/>
            <person name="Bonfante P."/>
            <person name="Martin F.M."/>
        </authorList>
    </citation>
    <scope>NUCLEOTIDE SEQUENCE [LARGE SCALE GENOMIC DNA]</scope>
    <source>
        <strain evidence="1 2">RN42</strain>
    </source>
</reference>
<gene>
    <name evidence="1" type="ORF">BJ508DRAFT_314955</name>
</gene>
<name>A0A3N4HJ26_ASCIM</name>
<keyword evidence="2" id="KW-1185">Reference proteome</keyword>
<evidence type="ECO:0000313" key="2">
    <source>
        <dbReference type="Proteomes" id="UP000275078"/>
    </source>
</evidence>
<organism evidence="1 2">
    <name type="scientific">Ascobolus immersus RN42</name>
    <dbReference type="NCBI Taxonomy" id="1160509"/>
    <lineage>
        <taxon>Eukaryota</taxon>
        <taxon>Fungi</taxon>
        <taxon>Dikarya</taxon>
        <taxon>Ascomycota</taxon>
        <taxon>Pezizomycotina</taxon>
        <taxon>Pezizomycetes</taxon>
        <taxon>Pezizales</taxon>
        <taxon>Ascobolaceae</taxon>
        <taxon>Ascobolus</taxon>
    </lineage>
</organism>
<accession>A0A3N4HJ26</accession>
<evidence type="ECO:0000313" key="1">
    <source>
        <dbReference type="EMBL" id="RPA72191.1"/>
    </source>
</evidence>
<dbReference type="EMBL" id="ML119874">
    <property type="protein sequence ID" value="RPA72191.1"/>
    <property type="molecule type" value="Genomic_DNA"/>
</dbReference>
<dbReference type="Proteomes" id="UP000275078">
    <property type="component" value="Unassembled WGS sequence"/>
</dbReference>
<proteinExistence type="predicted"/>
<dbReference type="AlphaFoldDB" id="A0A3N4HJ26"/>
<protein>
    <submittedName>
        <fullName evidence="1">Uncharacterized protein</fullName>
    </submittedName>
</protein>
<sequence>MQCGQATYIESRSPVVHVGIRTLTSSTATTRRIFPGIRSTLYYCLLSLLLPPLLPDMGSFEPEPFQLDAKDRRTWTLRTHEEELLDRMSRDANKALALVGGRSEKNDGYNVTVRYDNAIKPLAQHGGPRYLRLPCRVLDGAVPHSDEYGLRLVPTSTMVLIEMKRLDFILLFRFWRIGEVGMQHWDSRRCLVKFGRHVNMRIPAWIMNYNFHDWDG</sequence>